<keyword evidence="3" id="KW-1185">Reference proteome</keyword>
<reference evidence="2 3" key="1">
    <citation type="journal article" date="2011" name="J. Bacteriol.">
        <title>Genome sequence of Chthoniobacter flavus Ellin428, an aerobic heterotrophic soil bacterium.</title>
        <authorList>
            <person name="Kant R."/>
            <person name="van Passel M.W."/>
            <person name="Palva A."/>
            <person name="Lucas S."/>
            <person name="Lapidus A."/>
            <person name="Glavina Del Rio T."/>
            <person name="Dalin E."/>
            <person name="Tice H."/>
            <person name="Bruce D."/>
            <person name="Goodwin L."/>
            <person name="Pitluck S."/>
            <person name="Larimer F.W."/>
            <person name="Land M.L."/>
            <person name="Hauser L."/>
            <person name="Sangwan P."/>
            <person name="de Vos W.M."/>
            <person name="Janssen P.H."/>
            <person name="Smidt H."/>
        </authorList>
    </citation>
    <scope>NUCLEOTIDE SEQUENCE [LARGE SCALE GENOMIC DNA]</scope>
    <source>
        <strain evidence="2 3">Ellin428</strain>
    </source>
</reference>
<name>B4D9H9_9BACT</name>
<protein>
    <submittedName>
        <fullName evidence="2">Uncharacterized protein</fullName>
    </submittedName>
</protein>
<gene>
    <name evidence="2" type="ORF">CfE428DRAFT_5569</name>
</gene>
<evidence type="ECO:0000256" key="1">
    <source>
        <dbReference type="SAM" id="MobiDB-lite"/>
    </source>
</evidence>
<evidence type="ECO:0000313" key="2">
    <source>
        <dbReference type="EMBL" id="EDY16940.1"/>
    </source>
</evidence>
<dbReference type="STRING" id="497964.CfE428DRAFT_5569"/>
<organism evidence="2 3">
    <name type="scientific">Chthoniobacter flavus Ellin428</name>
    <dbReference type="NCBI Taxonomy" id="497964"/>
    <lineage>
        <taxon>Bacteria</taxon>
        <taxon>Pseudomonadati</taxon>
        <taxon>Verrucomicrobiota</taxon>
        <taxon>Spartobacteria</taxon>
        <taxon>Chthoniobacterales</taxon>
        <taxon>Chthoniobacteraceae</taxon>
        <taxon>Chthoniobacter</taxon>
    </lineage>
</organism>
<sequence>MGPDIPPSLRDSSTVRNAMPASLRDFQKRRSSAEAAEGNSGRSVDGRAALQNASVHGPPIRILSCPNSIWAAGGKGSGSFGDTGVSKLELGHEGLEFGHAGGNESKHGGVAMEAGISGRVWTLDEIIALLDGCRLRDCEKSARE</sequence>
<feature type="region of interest" description="Disordered" evidence="1">
    <location>
        <begin position="1"/>
        <end position="47"/>
    </location>
</feature>
<dbReference type="InParanoid" id="B4D9H9"/>
<dbReference type="AlphaFoldDB" id="B4D9H9"/>
<dbReference type="EMBL" id="ABVL01000026">
    <property type="protein sequence ID" value="EDY16940.1"/>
    <property type="molecule type" value="Genomic_DNA"/>
</dbReference>
<accession>B4D9H9</accession>
<comment type="caution">
    <text evidence="2">The sequence shown here is derived from an EMBL/GenBank/DDBJ whole genome shotgun (WGS) entry which is preliminary data.</text>
</comment>
<proteinExistence type="predicted"/>
<evidence type="ECO:0000313" key="3">
    <source>
        <dbReference type="Proteomes" id="UP000005824"/>
    </source>
</evidence>
<dbReference type="Proteomes" id="UP000005824">
    <property type="component" value="Unassembled WGS sequence"/>
</dbReference>